<gene>
    <name evidence="1" type="ORF">SDC9_212685</name>
</gene>
<comment type="caution">
    <text evidence="1">The sequence shown here is derived from an EMBL/GenBank/DDBJ whole genome shotgun (WGS) entry which is preliminary data.</text>
</comment>
<protein>
    <submittedName>
        <fullName evidence="1">Uncharacterized protein</fullName>
    </submittedName>
</protein>
<organism evidence="1">
    <name type="scientific">bioreactor metagenome</name>
    <dbReference type="NCBI Taxonomy" id="1076179"/>
    <lineage>
        <taxon>unclassified sequences</taxon>
        <taxon>metagenomes</taxon>
        <taxon>ecological metagenomes</taxon>
    </lineage>
</organism>
<dbReference type="AlphaFoldDB" id="A0A645JNI4"/>
<sequence length="36" mass="4246">MKKILIIIVLLMVIFSVDMDTKEEEDSVQEYSEIKD</sequence>
<proteinExistence type="predicted"/>
<evidence type="ECO:0000313" key="1">
    <source>
        <dbReference type="EMBL" id="MPN64907.1"/>
    </source>
</evidence>
<name>A0A645JNI4_9ZZZZ</name>
<accession>A0A645JNI4</accession>
<dbReference type="EMBL" id="VSSQ01146477">
    <property type="protein sequence ID" value="MPN64907.1"/>
    <property type="molecule type" value="Genomic_DNA"/>
</dbReference>
<reference evidence="1" key="1">
    <citation type="submission" date="2019-08" db="EMBL/GenBank/DDBJ databases">
        <authorList>
            <person name="Kucharzyk K."/>
            <person name="Murdoch R.W."/>
            <person name="Higgins S."/>
            <person name="Loffler F."/>
        </authorList>
    </citation>
    <scope>NUCLEOTIDE SEQUENCE</scope>
</reference>